<sequence>MFKHIVANFASTLHVELFCTSQRFWAPMFKQPAHCTIKVVEQMRLYLKQVAELENIGYQPYKEPRDIVLIQALLLIDDKL</sequence>
<evidence type="ECO:0000313" key="2">
    <source>
        <dbReference type="Proteomes" id="UP000271624"/>
    </source>
</evidence>
<keyword evidence="2" id="KW-1185">Reference proteome</keyword>
<reference evidence="1" key="2">
    <citation type="journal article" date="2019" name="Genome Biol. Evol.">
        <title>Day and night: Metabolic profiles and evolutionary relationships of six axenic non-marine cyanobacteria.</title>
        <authorList>
            <person name="Will S.E."/>
            <person name="Henke P."/>
            <person name="Boedeker C."/>
            <person name="Huang S."/>
            <person name="Brinkmann H."/>
            <person name="Rohde M."/>
            <person name="Jarek M."/>
            <person name="Friedl T."/>
            <person name="Seufert S."/>
            <person name="Schumacher M."/>
            <person name="Overmann J."/>
            <person name="Neumann-Schaal M."/>
            <person name="Petersen J."/>
        </authorList>
    </citation>
    <scope>NUCLEOTIDE SEQUENCE [LARGE SCALE GENOMIC DNA]</scope>
    <source>
        <strain evidence="1">PCC 7102</strain>
    </source>
</reference>
<dbReference type="EMBL" id="RSCL01000008">
    <property type="protein sequence ID" value="RUT05766.1"/>
    <property type="molecule type" value="Genomic_DNA"/>
</dbReference>
<organism evidence="1 2">
    <name type="scientific">Dulcicalothrix desertica PCC 7102</name>
    <dbReference type="NCBI Taxonomy" id="232991"/>
    <lineage>
        <taxon>Bacteria</taxon>
        <taxon>Bacillati</taxon>
        <taxon>Cyanobacteriota</taxon>
        <taxon>Cyanophyceae</taxon>
        <taxon>Nostocales</taxon>
        <taxon>Calotrichaceae</taxon>
        <taxon>Dulcicalothrix</taxon>
    </lineage>
</organism>
<comment type="caution">
    <text evidence="1">The sequence shown here is derived from an EMBL/GenBank/DDBJ whole genome shotgun (WGS) entry which is preliminary data.</text>
</comment>
<gene>
    <name evidence="1" type="ORF">DSM106972_037730</name>
</gene>
<dbReference type="OrthoDB" id="517623at2"/>
<dbReference type="Proteomes" id="UP000271624">
    <property type="component" value="Unassembled WGS sequence"/>
</dbReference>
<dbReference type="RefSeq" id="WP_127082206.1">
    <property type="nucleotide sequence ID" value="NZ_RSCL01000008.1"/>
</dbReference>
<dbReference type="AlphaFoldDB" id="A0A433VI88"/>
<proteinExistence type="predicted"/>
<name>A0A433VI88_9CYAN</name>
<protein>
    <submittedName>
        <fullName evidence="1">Uncharacterized protein</fullName>
    </submittedName>
</protein>
<evidence type="ECO:0000313" key="1">
    <source>
        <dbReference type="EMBL" id="RUT05766.1"/>
    </source>
</evidence>
<accession>A0A433VI88</accession>
<reference evidence="1" key="1">
    <citation type="submission" date="2018-12" db="EMBL/GenBank/DDBJ databases">
        <authorList>
            <person name="Will S."/>
            <person name="Neumann-Schaal M."/>
            <person name="Henke P."/>
        </authorList>
    </citation>
    <scope>NUCLEOTIDE SEQUENCE</scope>
    <source>
        <strain evidence="1">PCC 7102</strain>
    </source>
</reference>